<proteinExistence type="predicted"/>
<sequence>MTIPTQTIFPPRTILDENGNWTGVILGVSDYQRFLGLLAEHSDWNTLPAYLQDAIDNMLADEAEQEGGETISLQEMLSAENDG</sequence>
<organism evidence="2">
    <name type="scientific">hydrothermal vent metagenome</name>
    <dbReference type="NCBI Taxonomy" id="652676"/>
    <lineage>
        <taxon>unclassified sequences</taxon>
        <taxon>metagenomes</taxon>
        <taxon>ecological metagenomes</taxon>
    </lineage>
</organism>
<feature type="region of interest" description="Disordered" evidence="1">
    <location>
        <begin position="62"/>
        <end position="83"/>
    </location>
</feature>
<evidence type="ECO:0000313" key="2">
    <source>
        <dbReference type="EMBL" id="VAW33182.1"/>
    </source>
</evidence>
<accession>A0A3B0V351</accession>
<protein>
    <submittedName>
        <fullName evidence="2">Uncharacterized protein</fullName>
    </submittedName>
</protein>
<dbReference type="AlphaFoldDB" id="A0A3B0V351"/>
<gene>
    <name evidence="2" type="ORF">MNBD_CHLOROFLEXI01-5387</name>
</gene>
<evidence type="ECO:0000256" key="1">
    <source>
        <dbReference type="SAM" id="MobiDB-lite"/>
    </source>
</evidence>
<name>A0A3B0V351_9ZZZZ</name>
<dbReference type="EMBL" id="UOEU01000427">
    <property type="protein sequence ID" value="VAW33182.1"/>
    <property type="molecule type" value="Genomic_DNA"/>
</dbReference>
<reference evidence="2" key="1">
    <citation type="submission" date="2018-06" db="EMBL/GenBank/DDBJ databases">
        <authorList>
            <person name="Zhirakovskaya E."/>
        </authorList>
    </citation>
    <scope>NUCLEOTIDE SEQUENCE</scope>
</reference>